<organism evidence="1">
    <name type="scientific">mine drainage metagenome</name>
    <dbReference type="NCBI Taxonomy" id="410659"/>
    <lineage>
        <taxon>unclassified sequences</taxon>
        <taxon>metagenomes</taxon>
        <taxon>ecological metagenomes</taxon>
    </lineage>
</organism>
<proteinExistence type="predicted"/>
<gene>
    <name evidence="1" type="ORF">CARN2_3129</name>
</gene>
<name>E6PRU9_9ZZZZ</name>
<sequence length="163" mass="16811">MMLPDGLKCFVGGLPLGVCLSPAQATVVKPSPPDLIGLPPSIALASAPSQVPAAMPAQRSNWSLYPASPTFGVGLADTYLIGAALGVLDYAGLYHLDHPVQQNTSGIWSIAKSSQFPAELIGLTLAGAVVGVASGYFAHQLNSPFILGLLPGGFYMGMREGFQ</sequence>
<evidence type="ECO:0000313" key="1">
    <source>
        <dbReference type="EMBL" id="CBH97655.1"/>
    </source>
</evidence>
<dbReference type="AlphaFoldDB" id="E6PRU9"/>
<dbReference type="EMBL" id="CABM01000045">
    <property type="protein sequence ID" value="CBH97655.1"/>
    <property type="molecule type" value="Genomic_DNA"/>
</dbReference>
<accession>E6PRU9</accession>
<protein>
    <submittedName>
        <fullName evidence="1">Uncharacterized protein</fullName>
    </submittedName>
</protein>
<comment type="caution">
    <text evidence="1">The sequence shown here is derived from an EMBL/GenBank/DDBJ whole genome shotgun (WGS) entry which is preliminary data.</text>
</comment>
<reference evidence="1" key="1">
    <citation type="submission" date="2009-10" db="EMBL/GenBank/DDBJ databases">
        <title>Diversity of trophic interactions inside an arsenic-rich microbial ecosystem.</title>
        <authorList>
            <person name="Bertin P.N."/>
            <person name="Heinrich-Salmeron A."/>
            <person name="Pelletier E."/>
            <person name="Goulhen-Chollet F."/>
            <person name="Arsene-Ploetze F."/>
            <person name="Gallien S."/>
            <person name="Calteau A."/>
            <person name="Vallenet D."/>
            <person name="Casiot C."/>
            <person name="Chane-Woon-Ming B."/>
            <person name="Giloteaux L."/>
            <person name="Barakat M."/>
            <person name="Bonnefoy V."/>
            <person name="Bruneel O."/>
            <person name="Chandler M."/>
            <person name="Cleiss J."/>
            <person name="Duran R."/>
            <person name="Elbaz-Poulichet F."/>
            <person name="Fonknechten N."/>
            <person name="Lauga B."/>
            <person name="Mornico D."/>
            <person name="Ortet P."/>
            <person name="Schaeffer C."/>
            <person name="Siguier P."/>
            <person name="Alexander Thil Smith A."/>
            <person name="Van Dorsselaer A."/>
            <person name="Weissenbach J."/>
            <person name="Medigue C."/>
            <person name="Le Paslier D."/>
        </authorList>
    </citation>
    <scope>NUCLEOTIDE SEQUENCE</scope>
</reference>